<dbReference type="PROSITE" id="PS00844">
    <property type="entry name" value="DALA_DALA_LIGASE_2"/>
    <property type="match status" value="1"/>
</dbReference>
<evidence type="ECO:0000256" key="15">
    <source>
        <dbReference type="ARBA" id="ARBA00023211"/>
    </source>
</evidence>
<dbReference type="InterPro" id="IPR011095">
    <property type="entry name" value="Dala_Dala_lig_C"/>
</dbReference>
<dbReference type="AlphaFoldDB" id="A0A317CJK5"/>
<evidence type="ECO:0000256" key="11">
    <source>
        <dbReference type="ARBA" id="ARBA00022840"/>
    </source>
</evidence>
<name>A0A317CJK5_9GAMM</name>
<dbReference type="InterPro" id="IPR011127">
    <property type="entry name" value="Dala_Dala_lig_N"/>
</dbReference>
<dbReference type="GO" id="GO:0005829">
    <property type="term" value="C:cytosol"/>
    <property type="evidence" value="ECO:0007669"/>
    <property type="project" value="TreeGrafter"/>
</dbReference>
<comment type="cofactor">
    <cofactor evidence="1">
        <name>Mn(2+)</name>
        <dbReference type="ChEBI" id="CHEBI:29035"/>
    </cofactor>
</comment>
<dbReference type="GO" id="GO:0046872">
    <property type="term" value="F:metal ion binding"/>
    <property type="evidence" value="ECO:0007669"/>
    <property type="project" value="UniProtKB-KW"/>
</dbReference>
<feature type="active site" evidence="19">
    <location>
        <position position="17"/>
    </location>
</feature>
<comment type="caution">
    <text evidence="23">The sequence shown here is derived from an EMBL/GenBank/DDBJ whole genome shotgun (WGS) entry which is preliminary data.</text>
</comment>
<organism evidence="23 24">
    <name type="scientific">Leucothrix arctica</name>
    <dbReference type="NCBI Taxonomy" id="1481894"/>
    <lineage>
        <taxon>Bacteria</taxon>
        <taxon>Pseudomonadati</taxon>
        <taxon>Pseudomonadota</taxon>
        <taxon>Gammaproteobacteria</taxon>
        <taxon>Thiotrichales</taxon>
        <taxon>Thiotrichaceae</taxon>
        <taxon>Leucothrix</taxon>
    </lineage>
</organism>
<keyword evidence="15 20" id="KW-0464">Manganese</keyword>
<dbReference type="EC" id="6.3.2.4" evidence="6 18"/>
<feature type="binding site" evidence="20">
    <location>
        <position position="265"/>
    </location>
    <ligand>
        <name>Mg(2+)</name>
        <dbReference type="ChEBI" id="CHEBI:18420"/>
        <label>2</label>
    </ligand>
</feature>
<dbReference type="GO" id="GO:0071555">
    <property type="term" value="P:cell wall organization"/>
    <property type="evidence" value="ECO:0007669"/>
    <property type="project" value="UniProtKB-KW"/>
</dbReference>
<keyword evidence="11 21" id="KW-0067">ATP-binding</keyword>
<keyword evidence="13 18" id="KW-0133">Cell shape</keyword>
<dbReference type="PANTHER" id="PTHR23132:SF23">
    <property type="entry name" value="D-ALANINE--D-ALANINE LIGASE B"/>
    <property type="match status" value="1"/>
</dbReference>
<evidence type="ECO:0000256" key="17">
    <source>
        <dbReference type="ARBA" id="ARBA00047614"/>
    </source>
</evidence>
<dbReference type="FunFam" id="3.30.470.20:FF:000008">
    <property type="entry name" value="D-alanine--D-alanine ligase"/>
    <property type="match status" value="1"/>
</dbReference>
<keyword evidence="14 18" id="KW-0573">Peptidoglycan synthesis</keyword>
<dbReference type="EMBL" id="QGKL01000010">
    <property type="protein sequence ID" value="PWQ98738.1"/>
    <property type="molecule type" value="Genomic_DNA"/>
</dbReference>
<keyword evidence="7 18" id="KW-0963">Cytoplasm</keyword>
<dbReference type="OrthoDB" id="9813261at2"/>
<dbReference type="Gene3D" id="3.30.470.20">
    <property type="entry name" value="ATP-grasp fold, B domain"/>
    <property type="match status" value="1"/>
</dbReference>
<feature type="binding site" evidence="20">
    <location>
        <position position="252"/>
    </location>
    <ligand>
        <name>Mg(2+)</name>
        <dbReference type="ChEBI" id="CHEBI:18420"/>
        <label>1</label>
    </ligand>
</feature>
<sequence>MSDFGKVAVVMGGWSAEREVSLNSGAEVLKALVSAGVDAHGVDAGRDIAEVLKAGGFDRVFNILHGRGGEDGVLQGALELLQIPYTGCGVMASAISMDKLMTKRIWTGCGLKTPAYAILTDDTDFDAVVAEYGLPLMVKPADEGSSVGMTKVTKAEQLPEAYKLASQYNCSVFAEQWVTGTEYTIAIVGEQALPVIRVETDSAFYDYEAKYKSDDTRYLIPCGLEAEAEKEIQVLAKQAFDLLGATGWGRIDLMQDRWGQAWLIELNTAPGMTSHSLVPKAAAAVGISFEQLVVKILETTR</sequence>
<dbReference type="PROSITE" id="PS50975">
    <property type="entry name" value="ATP_GRASP"/>
    <property type="match status" value="1"/>
</dbReference>
<evidence type="ECO:0000256" key="2">
    <source>
        <dbReference type="ARBA" id="ARBA00003921"/>
    </source>
</evidence>
<dbReference type="InterPro" id="IPR011761">
    <property type="entry name" value="ATP-grasp"/>
</dbReference>
<dbReference type="GO" id="GO:0005524">
    <property type="term" value="F:ATP binding"/>
    <property type="evidence" value="ECO:0007669"/>
    <property type="project" value="UniProtKB-UniRule"/>
</dbReference>
<dbReference type="InterPro" id="IPR005905">
    <property type="entry name" value="D_ala_D_ala"/>
</dbReference>
<feature type="active site" evidence="19">
    <location>
        <position position="276"/>
    </location>
</feature>
<comment type="subcellular location">
    <subcellularLocation>
        <location evidence="3 18">Cytoplasm</location>
    </subcellularLocation>
</comment>
<keyword evidence="12 20" id="KW-0460">Magnesium</keyword>
<evidence type="ECO:0000256" key="20">
    <source>
        <dbReference type="PIRSR" id="PIRSR039102-3"/>
    </source>
</evidence>
<evidence type="ECO:0000313" key="24">
    <source>
        <dbReference type="Proteomes" id="UP000245506"/>
    </source>
</evidence>
<feature type="active site" evidence="19">
    <location>
        <position position="145"/>
    </location>
</feature>
<comment type="catalytic activity">
    <reaction evidence="17 18">
        <text>2 D-alanine + ATP = D-alanyl-D-alanine + ADP + phosphate + H(+)</text>
        <dbReference type="Rhea" id="RHEA:11224"/>
        <dbReference type="ChEBI" id="CHEBI:15378"/>
        <dbReference type="ChEBI" id="CHEBI:30616"/>
        <dbReference type="ChEBI" id="CHEBI:43474"/>
        <dbReference type="ChEBI" id="CHEBI:57416"/>
        <dbReference type="ChEBI" id="CHEBI:57822"/>
        <dbReference type="ChEBI" id="CHEBI:456216"/>
        <dbReference type="EC" id="6.3.2.4"/>
    </reaction>
</comment>
<evidence type="ECO:0000256" key="14">
    <source>
        <dbReference type="ARBA" id="ARBA00022984"/>
    </source>
</evidence>
<dbReference type="NCBIfam" id="TIGR01205">
    <property type="entry name" value="D_ala_D_alaTIGR"/>
    <property type="match status" value="1"/>
</dbReference>
<evidence type="ECO:0000256" key="6">
    <source>
        <dbReference type="ARBA" id="ARBA00012216"/>
    </source>
</evidence>
<dbReference type="PIRSF" id="PIRSF039102">
    <property type="entry name" value="Ddl/VanB"/>
    <property type="match status" value="1"/>
</dbReference>
<dbReference type="RefSeq" id="WP_109821894.1">
    <property type="nucleotide sequence ID" value="NZ_QGKL01000010.1"/>
</dbReference>
<evidence type="ECO:0000256" key="7">
    <source>
        <dbReference type="ARBA" id="ARBA00022490"/>
    </source>
</evidence>
<evidence type="ECO:0000256" key="12">
    <source>
        <dbReference type="ARBA" id="ARBA00022842"/>
    </source>
</evidence>
<protein>
    <recommendedName>
        <fullName evidence="6 18">D-alanine--D-alanine ligase</fullName>
        <ecNumber evidence="6 18">6.3.2.4</ecNumber>
    </recommendedName>
    <alternativeName>
        <fullName evidence="18">D-Ala-D-Ala ligase</fullName>
    </alternativeName>
    <alternativeName>
        <fullName evidence="18">D-alanylalanine synthetase</fullName>
    </alternativeName>
</protein>
<dbReference type="Pfam" id="PF01820">
    <property type="entry name" value="Dala_Dala_lig_N"/>
    <property type="match status" value="1"/>
</dbReference>
<comment type="cofactor">
    <cofactor evidence="20">
        <name>Mg(2+)</name>
        <dbReference type="ChEBI" id="CHEBI:18420"/>
    </cofactor>
    <cofactor evidence="20">
        <name>Mn(2+)</name>
        <dbReference type="ChEBI" id="CHEBI:29035"/>
    </cofactor>
    <text evidence="20">Binds 2 magnesium or manganese ions per subunit.</text>
</comment>
<comment type="pathway">
    <text evidence="4 18">Cell wall biogenesis; peptidoglycan biosynthesis.</text>
</comment>
<dbReference type="InterPro" id="IPR016185">
    <property type="entry name" value="PreATP-grasp_dom_sf"/>
</dbReference>
<feature type="domain" description="ATP-grasp" evidence="22">
    <location>
        <begin position="103"/>
        <end position="298"/>
    </location>
</feature>
<accession>A0A317CJK5</accession>
<evidence type="ECO:0000256" key="10">
    <source>
        <dbReference type="ARBA" id="ARBA00022741"/>
    </source>
</evidence>
<evidence type="ECO:0000256" key="19">
    <source>
        <dbReference type="PIRSR" id="PIRSR039102-1"/>
    </source>
</evidence>
<dbReference type="SUPFAM" id="SSF56059">
    <property type="entry name" value="Glutathione synthetase ATP-binding domain-like"/>
    <property type="match status" value="1"/>
</dbReference>
<dbReference type="NCBIfam" id="NF002378">
    <property type="entry name" value="PRK01372.1"/>
    <property type="match status" value="1"/>
</dbReference>
<evidence type="ECO:0000259" key="22">
    <source>
        <dbReference type="PROSITE" id="PS50975"/>
    </source>
</evidence>
<dbReference type="PANTHER" id="PTHR23132">
    <property type="entry name" value="D-ALANINE--D-ALANINE LIGASE"/>
    <property type="match status" value="1"/>
</dbReference>
<comment type="function">
    <text evidence="2 18">Cell wall formation.</text>
</comment>
<evidence type="ECO:0000256" key="9">
    <source>
        <dbReference type="ARBA" id="ARBA00022723"/>
    </source>
</evidence>
<evidence type="ECO:0000256" key="16">
    <source>
        <dbReference type="ARBA" id="ARBA00023316"/>
    </source>
</evidence>
<dbReference type="SUPFAM" id="SSF52440">
    <property type="entry name" value="PreATP-grasp domain"/>
    <property type="match status" value="1"/>
</dbReference>
<evidence type="ECO:0000313" key="23">
    <source>
        <dbReference type="EMBL" id="PWQ98738.1"/>
    </source>
</evidence>
<dbReference type="HAMAP" id="MF_00047">
    <property type="entry name" value="Dala_Dala_lig"/>
    <property type="match status" value="1"/>
</dbReference>
<comment type="similarity">
    <text evidence="5 18">Belongs to the D-alanine--D-alanine ligase family.</text>
</comment>
<dbReference type="GO" id="GO:0008716">
    <property type="term" value="F:D-alanine-D-alanine ligase activity"/>
    <property type="evidence" value="ECO:0007669"/>
    <property type="project" value="UniProtKB-UniRule"/>
</dbReference>
<keyword evidence="9 20" id="KW-0479">Metal-binding</keyword>
<proteinExistence type="inferred from homology"/>
<dbReference type="FunFam" id="3.40.50.20:FF:000013">
    <property type="entry name" value="D-alanine--D-alanine ligase"/>
    <property type="match status" value="1"/>
</dbReference>
<evidence type="ECO:0000256" key="5">
    <source>
        <dbReference type="ARBA" id="ARBA00010871"/>
    </source>
</evidence>
<dbReference type="Proteomes" id="UP000245506">
    <property type="component" value="Unassembled WGS sequence"/>
</dbReference>
<feature type="binding site" evidence="20">
    <location>
        <position position="267"/>
    </location>
    <ligand>
        <name>Mg(2+)</name>
        <dbReference type="ChEBI" id="CHEBI:18420"/>
        <label>2</label>
    </ligand>
</feature>
<keyword evidence="10 21" id="KW-0547">Nucleotide-binding</keyword>
<keyword evidence="16 18" id="KW-0961">Cell wall biogenesis/degradation</keyword>
<evidence type="ECO:0000256" key="8">
    <source>
        <dbReference type="ARBA" id="ARBA00022598"/>
    </source>
</evidence>
<evidence type="ECO:0000256" key="1">
    <source>
        <dbReference type="ARBA" id="ARBA00001936"/>
    </source>
</evidence>
<dbReference type="GO" id="GO:0009252">
    <property type="term" value="P:peptidoglycan biosynthetic process"/>
    <property type="evidence" value="ECO:0007669"/>
    <property type="project" value="UniProtKB-UniRule"/>
</dbReference>
<dbReference type="PROSITE" id="PS00843">
    <property type="entry name" value="DALA_DALA_LIGASE_1"/>
    <property type="match status" value="1"/>
</dbReference>
<dbReference type="UniPathway" id="UPA00219"/>
<evidence type="ECO:0000256" key="18">
    <source>
        <dbReference type="HAMAP-Rule" id="MF_00047"/>
    </source>
</evidence>
<feature type="binding site" evidence="20">
    <location>
        <position position="265"/>
    </location>
    <ligand>
        <name>Mg(2+)</name>
        <dbReference type="ChEBI" id="CHEBI:18420"/>
        <label>1</label>
    </ligand>
</feature>
<dbReference type="InterPro" id="IPR013815">
    <property type="entry name" value="ATP_grasp_subdomain_1"/>
</dbReference>
<dbReference type="InterPro" id="IPR000291">
    <property type="entry name" value="D-Ala_lig_Van_CS"/>
</dbReference>
<evidence type="ECO:0000256" key="3">
    <source>
        <dbReference type="ARBA" id="ARBA00004496"/>
    </source>
</evidence>
<keyword evidence="8 18" id="KW-0436">Ligase</keyword>
<evidence type="ECO:0000256" key="21">
    <source>
        <dbReference type="PROSITE-ProRule" id="PRU00409"/>
    </source>
</evidence>
<dbReference type="GO" id="GO:0008360">
    <property type="term" value="P:regulation of cell shape"/>
    <property type="evidence" value="ECO:0007669"/>
    <property type="project" value="UniProtKB-KW"/>
</dbReference>
<gene>
    <name evidence="18" type="primary">ddl</name>
    <name evidence="23" type="ORF">DKT75_02715</name>
</gene>
<keyword evidence="24" id="KW-1185">Reference proteome</keyword>
<evidence type="ECO:0000256" key="4">
    <source>
        <dbReference type="ARBA" id="ARBA00004752"/>
    </source>
</evidence>
<evidence type="ECO:0000256" key="13">
    <source>
        <dbReference type="ARBA" id="ARBA00022960"/>
    </source>
</evidence>
<reference evidence="23 24" key="1">
    <citation type="submission" date="2018-05" db="EMBL/GenBank/DDBJ databases">
        <title>Leucothrix arctica sp. nov., isolated from Arctic seawater.</title>
        <authorList>
            <person name="Choi A."/>
            <person name="Baek K."/>
        </authorList>
    </citation>
    <scope>NUCLEOTIDE SEQUENCE [LARGE SCALE GENOMIC DNA]</scope>
    <source>
        <strain evidence="23 24">IMCC9719</strain>
    </source>
</reference>
<dbReference type="Pfam" id="PF07478">
    <property type="entry name" value="Dala_Dala_lig_C"/>
    <property type="match status" value="1"/>
</dbReference>
<dbReference type="Gene3D" id="3.30.1490.20">
    <property type="entry name" value="ATP-grasp fold, A domain"/>
    <property type="match status" value="1"/>
</dbReference>
<dbReference type="Gene3D" id="3.40.50.20">
    <property type="match status" value="1"/>
</dbReference>